<evidence type="ECO:0000313" key="5">
    <source>
        <dbReference type="Proteomes" id="UP000035265"/>
    </source>
</evidence>
<keyword evidence="2" id="KW-0479">Metal-binding</keyword>
<evidence type="ECO:0000256" key="3">
    <source>
        <dbReference type="ARBA" id="ARBA00022842"/>
    </source>
</evidence>
<dbReference type="Pfam" id="PF22484">
    <property type="entry name" value="DUF6986"/>
    <property type="match status" value="1"/>
</dbReference>
<dbReference type="PANTHER" id="PTHR32308">
    <property type="entry name" value="LYASE BETA SUBUNIT, PUTATIVE (AFU_ORTHOLOGUE AFUA_4G13030)-RELATED"/>
    <property type="match status" value="1"/>
</dbReference>
<proteinExistence type="predicted"/>
<reference evidence="4 5" key="1">
    <citation type="submission" date="2014-05" db="EMBL/GenBank/DDBJ databases">
        <title>Cellulosimicrobium funkei U11 genome.</title>
        <authorList>
            <person name="Hu C."/>
            <person name="Gong Y."/>
            <person name="Wan W."/>
            <person name="Jiang M."/>
        </authorList>
    </citation>
    <scope>NUCLEOTIDE SEQUENCE [LARGE SCALE GENOMIC DNA]</scope>
    <source>
        <strain evidence="4 5">U11</strain>
    </source>
</reference>
<accession>A0A0H2KND1</accession>
<evidence type="ECO:0000256" key="2">
    <source>
        <dbReference type="ARBA" id="ARBA00022723"/>
    </source>
</evidence>
<dbReference type="InterPro" id="IPR054255">
    <property type="entry name" value="DUF6986"/>
</dbReference>
<dbReference type="STRING" id="264251.FB00_08785"/>
<sequence>MPAGFPEGSGSTSGRAFSEQGVAALHATLDGLLAPWDAELEARYPGDDGSRQPVHTVYVPGDRYTAGLVPEWAARAREAVDAAGGGAEGVRRLVDLLGIGAGSGDGLADAVAERVRAKLAVEAIEDLRIDFEDGFGDRGDAAEDAAVAAAARELARAEAQGTATPFSGIRIKCLEAATRRRGVRTLALFVAELVAARAAQGQTGLPDGFVVTLAKVTAPQQVEAMAVACERVEQANGLEPGSLRFEVQVETPQALLAADGTATVARLVHAAPGRVTALHYGTYDYSASLGIAAAYQSMEHPAADHAKSVMQLAVAGTGVRLSDGSTNVLPVGDPQAVDAAWRLHGRLVRRSLERGYYQGWDLHPAQLPSRFAATYAFYREGAASALARLAAYVGFVPDAGGVLDEPATAKAMAWFLGRGVDCGALTEAEVRAATGLDRAGLDAVRVSGHAPQPVAG</sequence>
<evidence type="ECO:0000313" key="4">
    <source>
        <dbReference type="EMBL" id="KLN35011.1"/>
    </source>
</evidence>
<dbReference type="InterPro" id="IPR040442">
    <property type="entry name" value="Pyrv_kinase-like_dom_sf"/>
</dbReference>
<dbReference type="PANTHER" id="PTHR32308:SF10">
    <property type="entry name" value="CITRATE LYASE SUBUNIT BETA"/>
    <property type="match status" value="1"/>
</dbReference>
<dbReference type="GO" id="GO:0006107">
    <property type="term" value="P:oxaloacetate metabolic process"/>
    <property type="evidence" value="ECO:0007669"/>
    <property type="project" value="TreeGrafter"/>
</dbReference>
<dbReference type="InterPro" id="IPR015813">
    <property type="entry name" value="Pyrv/PenolPyrv_kinase-like_dom"/>
</dbReference>
<keyword evidence="5" id="KW-1185">Reference proteome</keyword>
<dbReference type="SUPFAM" id="SSF51621">
    <property type="entry name" value="Phosphoenolpyruvate/pyruvate domain"/>
    <property type="match status" value="1"/>
</dbReference>
<name>A0A0H2KND1_9MICO</name>
<organism evidence="4 5">
    <name type="scientific">Cellulosimicrobium funkei</name>
    <dbReference type="NCBI Taxonomy" id="264251"/>
    <lineage>
        <taxon>Bacteria</taxon>
        <taxon>Bacillati</taxon>
        <taxon>Actinomycetota</taxon>
        <taxon>Actinomycetes</taxon>
        <taxon>Micrococcales</taxon>
        <taxon>Promicromonosporaceae</taxon>
        <taxon>Cellulosimicrobium</taxon>
    </lineage>
</organism>
<dbReference type="Gene3D" id="3.20.20.60">
    <property type="entry name" value="Phosphoenolpyruvate-binding domains"/>
    <property type="match status" value="1"/>
</dbReference>
<dbReference type="PATRIC" id="fig|264251.5.peg.1785"/>
<dbReference type="AlphaFoldDB" id="A0A0H2KND1"/>
<comment type="caution">
    <text evidence="4">The sequence shown here is derived from an EMBL/GenBank/DDBJ whole genome shotgun (WGS) entry which is preliminary data.</text>
</comment>
<dbReference type="GO" id="GO:0000287">
    <property type="term" value="F:magnesium ion binding"/>
    <property type="evidence" value="ECO:0007669"/>
    <property type="project" value="TreeGrafter"/>
</dbReference>
<dbReference type="Proteomes" id="UP000035265">
    <property type="component" value="Unassembled WGS sequence"/>
</dbReference>
<comment type="cofactor">
    <cofactor evidence="1">
        <name>Mg(2+)</name>
        <dbReference type="ChEBI" id="CHEBI:18420"/>
    </cofactor>
</comment>
<gene>
    <name evidence="4" type="ORF">FB00_08785</name>
</gene>
<dbReference type="GO" id="GO:0003824">
    <property type="term" value="F:catalytic activity"/>
    <property type="evidence" value="ECO:0007669"/>
    <property type="project" value="InterPro"/>
</dbReference>
<keyword evidence="3" id="KW-0460">Magnesium</keyword>
<dbReference type="EMBL" id="JNBQ01000007">
    <property type="protein sequence ID" value="KLN35011.1"/>
    <property type="molecule type" value="Genomic_DNA"/>
</dbReference>
<protein>
    <submittedName>
        <fullName evidence="4">Aldolase</fullName>
    </submittedName>
</protein>
<evidence type="ECO:0000256" key="1">
    <source>
        <dbReference type="ARBA" id="ARBA00001946"/>
    </source>
</evidence>